<dbReference type="PROSITE" id="PS50050">
    <property type="entry name" value="TNFR_NGFR_2"/>
    <property type="match status" value="4"/>
</dbReference>
<keyword evidence="10" id="KW-0472">Membrane</keyword>
<protein>
    <submittedName>
        <fullName evidence="14">Tumor necrosis factor receptor superfamily member 1B isoform X1</fullName>
    </submittedName>
</protein>
<dbReference type="GeneID" id="100037357"/>
<evidence type="ECO:0000256" key="11">
    <source>
        <dbReference type="SAM" id="SignalP"/>
    </source>
</evidence>
<evidence type="ECO:0000313" key="13">
    <source>
        <dbReference type="Proteomes" id="UP000000437"/>
    </source>
</evidence>
<dbReference type="InterPro" id="IPR001368">
    <property type="entry name" value="TNFR/NGFR_Cys_rich_reg"/>
</dbReference>
<comment type="subcellular location">
    <subcellularLocation>
        <location evidence="1">Secreted</location>
    </subcellularLocation>
</comment>
<dbReference type="GO" id="GO:0038023">
    <property type="term" value="F:signaling receptor activity"/>
    <property type="evidence" value="ECO:0000304"/>
    <property type="project" value="ZFIN"/>
</dbReference>
<dbReference type="GO" id="GO:0006915">
    <property type="term" value="P:apoptotic process"/>
    <property type="evidence" value="ECO:0007669"/>
    <property type="project" value="UniProtKB-KW"/>
</dbReference>
<dbReference type="AlphaFoldDB" id="A0A8M2B2L3"/>
<keyword evidence="10" id="KW-0812">Transmembrane</keyword>
<dbReference type="GO" id="GO:1902038">
    <property type="term" value="P:positive regulation of hematopoietic stem cell differentiation"/>
    <property type="evidence" value="ECO:0000315"/>
    <property type="project" value="ZFIN"/>
</dbReference>
<dbReference type="OrthoDB" id="8633482at2759"/>
<dbReference type="GO" id="GO:0001944">
    <property type="term" value="P:vasculature development"/>
    <property type="evidence" value="ECO:0000315"/>
    <property type="project" value="ZFIN"/>
</dbReference>
<dbReference type="CDD" id="cd15835">
    <property type="entry name" value="TNFRSF1B_teleost"/>
    <property type="match status" value="1"/>
</dbReference>
<evidence type="ECO:0000256" key="1">
    <source>
        <dbReference type="ARBA" id="ARBA00004613"/>
    </source>
</evidence>
<feature type="repeat" description="TNFR-Cys" evidence="8">
    <location>
        <begin position="162"/>
        <end position="200"/>
    </location>
</feature>
<evidence type="ECO:0000256" key="8">
    <source>
        <dbReference type="PROSITE-ProRule" id="PRU00206"/>
    </source>
</evidence>
<dbReference type="PROSITE" id="PS00652">
    <property type="entry name" value="TNFR_NGFR_1"/>
    <property type="match status" value="2"/>
</dbReference>
<reference evidence="14" key="1">
    <citation type="submission" date="2025-08" db="UniProtKB">
        <authorList>
            <consortium name="RefSeq"/>
        </authorList>
    </citation>
    <scope>IDENTIFICATION</scope>
    <source>
        <strain evidence="14">Tuebingen</strain>
        <tissue evidence="14">Fibroblasts and whole tissue</tissue>
    </source>
</reference>
<feature type="region of interest" description="Disordered" evidence="9">
    <location>
        <begin position="315"/>
        <end position="348"/>
    </location>
</feature>
<evidence type="ECO:0000256" key="5">
    <source>
        <dbReference type="ARBA" id="ARBA00022737"/>
    </source>
</evidence>
<dbReference type="SMART" id="SM00208">
    <property type="entry name" value="TNFR"/>
    <property type="match status" value="4"/>
</dbReference>
<dbReference type="GO" id="GO:1901532">
    <property type="term" value="P:regulation of hematopoietic progenitor cell differentiation"/>
    <property type="evidence" value="ECO:0000316"/>
    <property type="project" value="ZFIN"/>
</dbReference>
<feature type="disulfide bond" evidence="8">
    <location>
        <begin position="51"/>
        <end position="64"/>
    </location>
</feature>
<dbReference type="GO" id="GO:0005886">
    <property type="term" value="C:plasma membrane"/>
    <property type="evidence" value="ECO:0000315"/>
    <property type="project" value="ZFIN"/>
</dbReference>
<dbReference type="AGR" id="ZFIN:ZDB-GENE-070410-133"/>
<dbReference type="Proteomes" id="UP000000437">
    <property type="component" value="Chromosome 11"/>
</dbReference>
<feature type="signal peptide" evidence="11">
    <location>
        <begin position="1"/>
        <end position="20"/>
    </location>
</feature>
<feature type="compositionally biased region" description="Low complexity" evidence="9">
    <location>
        <begin position="319"/>
        <end position="340"/>
    </location>
</feature>
<feature type="repeat" description="TNFR-Cys" evidence="8">
    <location>
        <begin position="117"/>
        <end position="160"/>
    </location>
</feature>
<sequence>MLILIARLLLLFMTVVWLMAEGKIPPPFRPEKEQCNNTTSEYYMKQLGLCCSRCKPGTRLSVQCSTASDTICEPCPDGMYSENMNHYPNCFKCPTCREEKGLMYGRNCSADTKAVCVCKPGMYCSKYGLSSACEECKKYKTCKPGEGAQRKGTPTGVVKCAPCPTGTFSDRSGSEPCRPHTECEGSAVLRSGNSTDDTVCVVKPLKATPEIWPMNTISTSTVSVLSSDVKHSSTVTTNAQGTRSNPPPDYMTIIYITGAVVLVLLILVMTVVTCKLRERKAGLTKVPITDVNTVEQDPSQSSTPDHQHLLHVDRTQTEPSMSSSDSQSQPDCGQSHSSSEWLERSSQDECPSVSSPVLNLSITATFNCQLNPAATSCSIPINPSTLTPHAEALVPLSQEEVCTSSCQQEDGKEVLKSVQESGPFLY</sequence>
<dbReference type="InterPro" id="IPR052459">
    <property type="entry name" value="TNFRSF_decoy_receptor"/>
</dbReference>
<feature type="domain" description="TNFR-Cys" evidence="12">
    <location>
        <begin position="117"/>
        <end position="160"/>
    </location>
</feature>
<dbReference type="Pfam" id="PF00020">
    <property type="entry name" value="TNFR_c6"/>
    <property type="match status" value="2"/>
</dbReference>
<feature type="disulfide bond" evidence="8">
    <location>
        <begin position="142"/>
        <end position="160"/>
    </location>
</feature>
<dbReference type="SMART" id="SM01411">
    <property type="entry name" value="Ephrin_rec_like"/>
    <property type="match status" value="2"/>
</dbReference>
<dbReference type="GO" id="GO:1901534">
    <property type="term" value="P:positive regulation of hematopoietic progenitor cell differentiation"/>
    <property type="evidence" value="ECO:0000315"/>
    <property type="project" value="ZFIN"/>
</dbReference>
<evidence type="ECO:0000256" key="2">
    <source>
        <dbReference type="ARBA" id="ARBA00022525"/>
    </source>
</evidence>
<dbReference type="CTD" id="7133"/>
<evidence type="ECO:0000313" key="15">
    <source>
        <dbReference type="ZFIN" id="ZDB-GENE-070410-133"/>
    </source>
</evidence>
<keyword evidence="5" id="KW-0677">Repeat</keyword>
<evidence type="ECO:0000313" key="14">
    <source>
        <dbReference type="RefSeq" id="XP_005155971.1"/>
    </source>
</evidence>
<evidence type="ECO:0000256" key="10">
    <source>
        <dbReference type="SAM" id="Phobius"/>
    </source>
</evidence>
<keyword evidence="2" id="KW-0964">Secreted</keyword>
<dbReference type="FunFam" id="2.10.50.10:FF:000007">
    <property type="entry name" value="TNF receptor superfamily member 14"/>
    <property type="match status" value="1"/>
</dbReference>
<dbReference type="FunCoup" id="A0A8M2B2L3">
    <property type="interactions" value="1396"/>
</dbReference>
<dbReference type="PANTHER" id="PTHR23097:SF90">
    <property type="entry name" value="TUMOR NECROSIS FACTOR RECEPTOR SUPERFAMILY MEMBER 11B"/>
    <property type="match status" value="1"/>
</dbReference>
<dbReference type="Gene3D" id="2.10.50.10">
    <property type="entry name" value="Tumor Necrosis Factor Receptor, subunit A, domain 2"/>
    <property type="match status" value="2"/>
</dbReference>
<keyword evidence="6 8" id="KW-1015">Disulfide bond</keyword>
<evidence type="ECO:0000256" key="7">
    <source>
        <dbReference type="ARBA" id="ARBA00023180"/>
    </source>
</evidence>
<dbReference type="GO" id="GO:0009615">
    <property type="term" value="P:response to virus"/>
    <property type="evidence" value="ECO:0000315"/>
    <property type="project" value="ZFIN"/>
</dbReference>
<accession>A0A8M2B2L3</accession>
<evidence type="ECO:0000256" key="9">
    <source>
        <dbReference type="SAM" id="MobiDB-lite"/>
    </source>
</evidence>
<comment type="caution">
    <text evidence="8">Lacks conserved residue(s) required for the propagation of feature annotation.</text>
</comment>
<feature type="domain" description="TNFR-Cys" evidence="12">
    <location>
        <begin position="34"/>
        <end position="72"/>
    </location>
</feature>
<evidence type="ECO:0000256" key="3">
    <source>
        <dbReference type="ARBA" id="ARBA00022703"/>
    </source>
</evidence>
<feature type="transmembrane region" description="Helical" evidence="10">
    <location>
        <begin position="250"/>
        <end position="272"/>
    </location>
</feature>
<evidence type="ECO:0000259" key="12">
    <source>
        <dbReference type="PROSITE" id="PS50050"/>
    </source>
</evidence>
<dbReference type="SUPFAM" id="SSF57586">
    <property type="entry name" value="TNF receptor-like"/>
    <property type="match status" value="2"/>
</dbReference>
<keyword evidence="10" id="KW-1133">Transmembrane helix</keyword>
<gene>
    <name evidence="14 15" type="primary">tnfrsf1b</name>
    <name evidence="14" type="synonym">rank</name>
    <name evidence="14" type="synonym">tnfr2</name>
    <name evidence="14" type="synonym">zgc:163064</name>
</gene>
<feature type="domain" description="TNFR-Cys" evidence="12">
    <location>
        <begin position="74"/>
        <end position="116"/>
    </location>
</feature>
<proteinExistence type="predicted"/>
<feature type="chain" id="PRO_5035431628" evidence="11">
    <location>
        <begin position="21"/>
        <end position="426"/>
    </location>
</feature>
<name>A0A8M2B2L3_DANRE</name>
<organism evidence="13 14">
    <name type="scientific">Danio rerio</name>
    <name type="common">Zebrafish</name>
    <name type="synonym">Brachydanio rerio</name>
    <dbReference type="NCBI Taxonomy" id="7955"/>
    <lineage>
        <taxon>Eukaryota</taxon>
        <taxon>Metazoa</taxon>
        <taxon>Chordata</taxon>
        <taxon>Craniata</taxon>
        <taxon>Vertebrata</taxon>
        <taxon>Euteleostomi</taxon>
        <taxon>Actinopterygii</taxon>
        <taxon>Neopterygii</taxon>
        <taxon>Teleostei</taxon>
        <taxon>Ostariophysi</taxon>
        <taxon>Cypriniformes</taxon>
        <taxon>Danionidae</taxon>
        <taxon>Danioninae</taxon>
        <taxon>Danio</taxon>
    </lineage>
</organism>
<dbReference type="GO" id="GO:0005576">
    <property type="term" value="C:extracellular region"/>
    <property type="evidence" value="ECO:0007669"/>
    <property type="project" value="UniProtKB-SubCell"/>
</dbReference>
<feature type="domain" description="TNFR-Cys" evidence="12">
    <location>
        <begin position="162"/>
        <end position="200"/>
    </location>
</feature>
<feature type="repeat" description="TNFR-Cys" evidence="8">
    <location>
        <begin position="34"/>
        <end position="72"/>
    </location>
</feature>
<keyword evidence="13" id="KW-1185">Reference proteome</keyword>
<feature type="disulfide bond" evidence="8">
    <location>
        <begin position="54"/>
        <end position="72"/>
    </location>
</feature>
<feature type="disulfide bond" evidence="8">
    <location>
        <begin position="35"/>
        <end position="50"/>
    </location>
</feature>
<keyword evidence="7" id="KW-0325">Glycoprotein</keyword>
<keyword evidence="3" id="KW-0053">Apoptosis</keyword>
<keyword evidence="4 11" id="KW-0732">Signal</keyword>
<dbReference type="RefSeq" id="XP_005155971.1">
    <property type="nucleotide sequence ID" value="XM_005155914.6"/>
</dbReference>
<dbReference type="PANTHER" id="PTHR23097">
    <property type="entry name" value="TUMOR NECROSIS FACTOR RECEPTOR SUPERFAMILY MEMBER"/>
    <property type="match status" value="1"/>
</dbReference>
<evidence type="ECO:0000256" key="4">
    <source>
        <dbReference type="ARBA" id="ARBA00022729"/>
    </source>
</evidence>
<keyword evidence="14" id="KW-0675">Receptor</keyword>
<evidence type="ECO:0000256" key="6">
    <source>
        <dbReference type="ARBA" id="ARBA00023157"/>
    </source>
</evidence>
<dbReference type="ZFIN" id="ZDB-GENE-070410-133">
    <property type="gene designation" value="tnfrsf1b"/>
</dbReference>
<feature type="disulfide bond" evidence="8">
    <location>
        <begin position="75"/>
        <end position="90"/>
    </location>
</feature>
<feature type="repeat" description="TNFR-Cys" evidence="8">
    <location>
        <begin position="74"/>
        <end position="116"/>
    </location>
</feature>
<feature type="disulfide bond" evidence="8">
    <location>
        <begin position="118"/>
        <end position="133"/>
    </location>
</feature>